<dbReference type="InterPro" id="IPR041249">
    <property type="entry name" value="HEPN_DZIP3"/>
</dbReference>
<name>A0ABN8QAH9_9CNID</name>
<feature type="domain" description="Ubiquitin-like" evidence="3">
    <location>
        <begin position="694"/>
        <end position="766"/>
    </location>
</feature>
<dbReference type="PRINTS" id="PR00348">
    <property type="entry name" value="UBIQUITIN"/>
</dbReference>
<evidence type="ECO:0000313" key="4">
    <source>
        <dbReference type="EMBL" id="CAH3160655.1"/>
    </source>
</evidence>
<keyword evidence="1" id="KW-0175">Coiled coil</keyword>
<dbReference type="Pfam" id="PF00240">
    <property type="entry name" value="ubiquitin"/>
    <property type="match status" value="3"/>
</dbReference>
<feature type="compositionally biased region" description="Polar residues" evidence="2">
    <location>
        <begin position="382"/>
        <end position="401"/>
    </location>
</feature>
<comment type="caution">
    <text evidence="4">The sequence shown here is derived from an EMBL/GenBank/DDBJ whole genome shotgun (WGS) entry which is preliminary data.</text>
</comment>
<feature type="domain" description="Ubiquitin-like" evidence="3">
    <location>
        <begin position="765"/>
        <end position="836"/>
    </location>
</feature>
<dbReference type="SUPFAM" id="SSF54236">
    <property type="entry name" value="Ubiquitin-like"/>
    <property type="match status" value="3"/>
</dbReference>
<reference evidence="4 5" key="1">
    <citation type="submission" date="2022-05" db="EMBL/GenBank/DDBJ databases">
        <authorList>
            <consortium name="Genoscope - CEA"/>
            <person name="William W."/>
        </authorList>
    </citation>
    <scope>NUCLEOTIDE SEQUENCE [LARGE SCALE GENOMIC DNA]</scope>
</reference>
<dbReference type="SMART" id="SM00213">
    <property type="entry name" value="UBQ"/>
    <property type="match status" value="3"/>
</dbReference>
<evidence type="ECO:0000256" key="2">
    <source>
        <dbReference type="SAM" id="MobiDB-lite"/>
    </source>
</evidence>
<evidence type="ECO:0000259" key="3">
    <source>
        <dbReference type="PROSITE" id="PS50053"/>
    </source>
</evidence>
<dbReference type="InterPro" id="IPR019956">
    <property type="entry name" value="Ubiquitin_dom"/>
</dbReference>
<feature type="domain" description="Ubiquitin-like" evidence="3">
    <location>
        <begin position="619"/>
        <end position="690"/>
    </location>
</feature>
<feature type="non-terminal residue" evidence="4">
    <location>
        <position position="885"/>
    </location>
</feature>
<organism evidence="4 5">
    <name type="scientific">Porites lobata</name>
    <dbReference type="NCBI Taxonomy" id="104759"/>
    <lineage>
        <taxon>Eukaryota</taxon>
        <taxon>Metazoa</taxon>
        <taxon>Cnidaria</taxon>
        <taxon>Anthozoa</taxon>
        <taxon>Hexacorallia</taxon>
        <taxon>Scleractinia</taxon>
        <taxon>Fungiina</taxon>
        <taxon>Poritidae</taxon>
        <taxon>Porites</taxon>
    </lineage>
</organism>
<keyword evidence="5" id="KW-1185">Reference proteome</keyword>
<protein>
    <recommendedName>
        <fullName evidence="3">Ubiquitin-like domain-containing protein</fullName>
    </recommendedName>
</protein>
<evidence type="ECO:0000313" key="5">
    <source>
        <dbReference type="Proteomes" id="UP001159405"/>
    </source>
</evidence>
<dbReference type="CDD" id="cd17039">
    <property type="entry name" value="Ubl_ubiquitin_like"/>
    <property type="match status" value="4"/>
</dbReference>
<proteinExistence type="predicted"/>
<dbReference type="EMBL" id="CALNXK010000117">
    <property type="protein sequence ID" value="CAH3160655.1"/>
    <property type="molecule type" value="Genomic_DNA"/>
</dbReference>
<dbReference type="Pfam" id="PF18738">
    <property type="entry name" value="HEPN_DZIP3"/>
    <property type="match status" value="1"/>
</dbReference>
<dbReference type="Gene3D" id="3.10.20.90">
    <property type="entry name" value="Phosphatidylinositol 3-kinase Catalytic Subunit, Chain A, domain 1"/>
    <property type="match status" value="3"/>
</dbReference>
<dbReference type="PANTHER" id="PTHR10666">
    <property type="entry name" value="UBIQUITIN"/>
    <property type="match status" value="1"/>
</dbReference>
<dbReference type="InterPro" id="IPR029071">
    <property type="entry name" value="Ubiquitin-like_domsf"/>
</dbReference>
<feature type="coiled-coil region" evidence="1">
    <location>
        <begin position="241"/>
        <end position="331"/>
    </location>
</feature>
<dbReference type="Proteomes" id="UP001159405">
    <property type="component" value="Unassembled WGS sequence"/>
</dbReference>
<sequence>MTAAPDPEEILRSTRGKENFQRIIRLLISGGTSLLRETFDSICPPSNLPTILSNPVTKNQLKAAKLTMPQWHCLCPSPGVYGKSADFDVTLLFRLLRTICNLTPPSTGWDALPLSADHSLTADVARMKYYRNSVYGHVGQGMAIRDSEFLTLWKEISEALVRIAGQISSTRKTAWQEAIDKYLTDPLTTEDERNVQELKAWYKNDIEIKNSIDEVSERISRLETAFHEGTDLMEATVCQEAKEIKDQLEEMNQSIDTLASSSAATNLLETAVRHEAKEIKDQLEEMNQSIDTLASSSAATNLLETAVRHEAKEIKDQLEEMNQSIDTLASSSAAKQSSRALLRLKIDCEAISGPGLQQGTTVMIGQPQESQGVIKQGAVAPVTSSQSQESNTTASLSGNVTNGAIPSPQQILSLIASKYLNNLNPSTLEDFNGFIEYMEKVRKVMIVDCSPGSLIITVECSSLEILEELWQDYCTGNLGRVVQQYLVTEDLLKELGLTEVKLIMTIDEKDYRDCQKYLAGGRYDLHDTPMGHPCYGTTERIERETNEFRQRKCSLHFLNLISKDQPTREANQQKVLNLKFADGPEKLPGISEKGAPGTCFSEVPHVSSQRLVCAGFALGNFFVQVMHQEIITLEVDSSDTIGSLKEKIKDKKGFPAEEQLLFFQREELKDDRTVSDYNIQNKSTVILSLQIYRLEVTILSEGTRLVTLEVNPTDSILELKREIQNITGVPPKEQSLRFDGIELKNERTIFEYNIQNKSYINLVAQMIKVYVLNPLTQERITLVQKPRDTIGIVKDNIYAQTKISSDRQVLEFNGRQLDDRKTLKYYNIESESHLLLYEAVVIFVEMLNGTKVKLNLCKNNSIGDVKMRLNLGEDIPWDMQQLSFR</sequence>
<feature type="region of interest" description="Disordered" evidence="2">
    <location>
        <begin position="381"/>
        <end position="401"/>
    </location>
</feature>
<dbReference type="InterPro" id="IPR050158">
    <property type="entry name" value="Ubiquitin_ubiquitin-like"/>
</dbReference>
<dbReference type="InterPro" id="IPR000626">
    <property type="entry name" value="Ubiquitin-like_dom"/>
</dbReference>
<dbReference type="PROSITE" id="PS50053">
    <property type="entry name" value="UBIQUITIN_2"/>
    <property type="match status" value="3"/>
</dbReference>
<gene>
    <name evidence="4" type="ORF">PLOB_00004034</name>
</gene>
<evidence type="ECO:0000256" key="1">
    <source>
        <dbReference type="SAM" id="Coils"/>
    </source>
</evidence>
<accession>A0ABN8QAH9</accession>